<dbReference type="Gene3D" id="3.90.190.10">
    <property type="entry name" value="Protein tyrosine phosphatase superfamily"/>
    <property type="match status" value="1"/>
</dbReference>
<reference evidence="2 3" key="1">
    <citation type="journal article" date="2015" name="Antonie Van Leeuwenhoek">
        <title>Oricola cellulosilytica gen. nov., sp. nov., a cellulose-degrading bacterium of the family Phyllobacteriaceae isolated from surface seashore water, and emended descriptions of Mesorhizobium loti and Phyllobacterium myrsinacearum.</title>
        <authorList>
            <person name="Hameed A."/>
            <person name="Shahina M."/>
            <person name="Lai W.A."/>
            <person name="Lin S.Y."/>
            <person name="Young L.S."/>
            <person name="Liu Y.C."/>
            <person name="Hsu Y.H."/>
            <person name="Young C.C."/>
        </authorList>
    </citation>
    <scope>NUCLEOTIDE SEQUENCE [LARGE SCALE GENOMIC DNA]</scope>
    <source>
        <strain evidence="2 3">KCTC 52183</strain>
    </source>
</reference>
<evidence type="ECO:0000259" key="1">
    <source>
        <dbReference type="Pfam" id="PF04273"/>
    </source>
</evidence>
<dbReference type="InterPro" id="IPR005939">
    <property type="entry name" value="BLH_phosphatase-like"/>
</dbReference>
<protein>
    <submittedName>
        <fullName evidence="2">TIGR01244 family phosphatase</fullName>
    </submittedName>
</protein>
<dbReference type="OrthoDB" id="9805710at2"/>
<evidence type="ECO:0000313" key="2">
    <source>
        <dbReference type="EMBL" id="TCD11943.1"/>
    </source>
</evidence>
<dbReference type="RefSeq" id="WP_131571075.1">
    <property type="nucleotide sequence ID" value="NZ_JAINFK010000007.1"/>
</dbReference>
<dbReference type="AlphaFoldDB" id="A0A4R0P517"/>
<comment type="caution">
    <text evidence="2">The sequence shown here is derived from an EMBL/GenBank/DDBJ whole genome shotgun (WGS) entry which is preliminary data.</text>
</comment>
<accession>A0A4R0P517</accession>
<dbReference type="Pfam" id="PF04273">
    <property type="entry name" value="BLH_phosphatase"/>
    <property type="match status" value="1"/>
</dbReference>
<sequence>MDLKPLDDRVSVSGQVAPGEIGEIARRGFTTLICNRPDGEAPGQPRFEEIAEQAREAGMEAVFLPVTGATLGPAAARQFADAIGRSDGPVLAYCRTGTRSTALWTLSRLMEGDPKDRLRESTARAGYDMSGLLDNA</sequence>
<evidence type="ECO:0000313" key="3">
    <source>
        <dbReference type="Proteomes" id="UP000291301"/>
    </source>
</evidence>
<dbReference type="InterPro" id="IPR029021">
    <property type="entry name" value="Prot-tyrosine_phosphatase-like"/>
</dbReference>
<gene>
    <name evidence="2" type="ORF">E0D97_16575</name>
</gene>
<organism evidence="2 3">
    <name type="scientific">Oricola cellulosilytica</name>
    <dbReference type="NCBI Taxonomy" id="1429082"/>
    <lineage>
        <taxon>Bacteria</taxon>
        <taxon>Pseudomonadati</taxon>
        <taxon>Pseudomonadota</taxon>
        <taxon>Alphaproteobacteria</taxon>
        <taxon>Hyphomicrobiales</taxon>
        <taxon>Ahrensiaceae</taxon>
        <taxon>Oricola</taxon>
    </lineage>
</organism>
<dbReference type="Proteomes" id="UP000291301">
    <property type="component" value="Unassembled WGS sequence"/>
</dbReference>
<keyword evidence="3" id="KW-1185">Reference proteome</keyword>
<dbReference type="GO" id="GO:0016787">
    <property type="term" value="F:hydrolase activity"/>
    <property type="evidence" value="ECO:0007669"/>
    <property type="project" value="InterPro"/>
</dbReference>
<dbReference type="NCBIfam" id="TIGR01244">
    <property type="entry name" value="TIGR01244 family sulfur transferase"/>
    <property type="match status" value="1"/>
</dbReference>
<dbReference type="EMBL" id="SJST01000008">
    <property type="protein sequence ID" value="TCD11943.1"/>
    <property type="molecule type" value="Genomic_DNA"/>
</dbReference>
<feature type="domain" description="Beta-lactamase hydrolase-like protein phosphatase-like" evidence="1">
    <location>
        <begin position="2"/>
        <end position="108"/>
    </location>
</feature>
<dbReference type="SUPFAM" id="SSF52799">
    <property type="entry name" value="(Phosphotyrosine protein) phosphatases II"/>
    <property type="match status" value="1"/>
</dbReference>
<name>A0A4R0P517_9HYPH</name>
<proteinExistence type="predicted"/>
<dbReference type="CDD" id="cd14503">
    <property type="entry name" value="PTP-bact"/>
    <property type="match status" value="1"/>
</dbReference>